<keyword evidence="2" id="KW-1185">Reference proteome</keyword>
<protein>
    <submittedName>
        <fullName evidence="1">Uncharacterized protein</fullName>
    </submittedName>
</protein>
<evidence type="ECO:0000313" key="2">
    <source>
        <dbReference type="Proteomes" id="UP000199584"/>
    </source>
</evidence>
<sequence length="132" mass="15800">MDTTEKEFAWSNLITLLDSQDEVQYPYNIKEIVDEMFGKYNDRKWLELSEKAKSVTDKILERTSEPSDFVKSEMKVKLEEYEKTPQNQSFLEFQKFTKDNLAPLFKEVDQYVAILSRRFEKFNKILHKDAQL</sequence>
<organism evidence="1 2">
    <name type="scientific">Desulfoscipio geothermicus DSM 3669</name>
    <dbReference type="NCBI Taxonomy" id="1121426"/>
    <lineage>
        <taxon>Bacteria</taxon>
        <taxon>Bacillati</taxon>
        <taxon>Bacillota</taxon>
        <taxon>Clostridia</taxon>
        <taxon>Eubacteriales</taxon>
        <taxon>Desulfallaceae</taxon>
        <taxon>Desulfoscipio</taxon>
    </lineage>
</organism>
<dbReference type="OrthoDB" id="9791488at2"/>
<accession>A0A1I6ELW2</accession>
<gene>
    <name evidence="1" type="ORF">SAMN05660706_1671</name>
</gene>
<dbReference type="EMBL" id="FOYM01000067">
    <property type="protein sequence ID" value="SFR18710.1"/>
    <property type="molecule type" value="Genomic_DNA"/>
</dbReference>
<dbReference type="STRING" id="39060.SAMN05660706_1671"/>
<proteinExistence type="predicted"/>
<dbReference type="RefSeq" id="WP_131820692.1">
    <property type="nucleotide sequence ID" value="NZ_FOYM01000067.1"/>
</dbReference>
<name>A0A1I6ELW2_9FIRM</name>
<evidence type="ECO:0000313" key="1">
    <source>
        <dbReference type="EMBL" id="SFR18710.1"/>
    </source>
</evidence>
<reference evidence="2" key="1">
    <citation type="submission" date="2016-10" db="EMBL/GenBank/DDBJ databases">
        <authorList>
            <person name="Varghese N."/>
            <person name="Submissions S."/>
        </authorList>
    </citation>
    <scope>NUCLEOTIDE SEQUENCE [LARGE SCALE GENOMIC DNA]</scope>
    <source>
        <strain evidence="2">DSM 3669</strain>
    </source>
</reference>
<dbReference type="AlphaFoldDB" id="A0A1I6ELW2"/>
<dbReference type="Proteomes" id="UP000199584">
    <property type="component" value="Unassembled WGS sequence"/>
</dbReference>